<proteinExistence type="predicted"/>
<accession>A0ABN9RI47</accession>
<protein>
    <submittedName>
        <fullName evidence="2">Uncharacterized protein</fullName>
    </submittedName>
</protein>
<evidence type="ECO:0000256" key="1">
    <source>
        <dbReference type="SAM" id="MobiDB-lite"/>
    </source>
</evidence>
<evidence type="ECO:0000313" key="2">
    <source>
        <dbReference type="EMBL" id="CAK0818757.1"/>
    </source>
</evidence>
<sequence length="373" mass="40164">EDREIARLRERLRAGSSQESSGSSPAASAHDDDDDEDQARLAEIAGLPKQLGDCADPAITKARQGLHGERDGIKAKIVRSEQHAGQLHHYTARIGALEKQRVHQQQLPDKYRAQQKGLEANIGKVEKCLSDLAADIQEMDTQRWQVSAKASAASPGAFSLKATVPALDLPIDKLGEMLKSRGADDTVSGSVTACFTALRELKPRKQEDNVKAHVETECPRPADSPSQQQRPVAQQESHDYLAHMDSDDIDDLRDFVKEAMGTSAPSGNEQVREAVKRFAAAAEQLAKRRRTGTDTPEKTNGSGVSVTGANSIITTNFSSFGVLKDAITNPACGQAIALAEELHAGQGMLTDLQHSCALMGFRASWAAAPETGR</sequence>
<feature type="region of interest" description="Disordered" evidence="1">
    <location>
        <begin position="1"/>
        <end position="53"/>
    </location>
</feature>
<dbReference type="EMBL" id="CAUYUJ010006811">
    <property type="protein sequence ID" value="CAK0818757.1"/>
    <property type="molecule type" value="Genomic_DNA"/>
</dbReference>
<feature type="compositionally biased region" description="Low complexity" evidence="1">
    <location>
        <begin position="14"/>
        <end position="28"/>
    </location>
</feature>
<dbReference type="Proteomes" id="UP001189429">
    <property type="component" value="Unassembled WGS sequence"/>
</dbReference>
<feature type="compositionally biased region" description="Polar residues" evidence="1">
    <location>
        <begin position="224"/>
        <end position="235"/>
    </location>
</feature>
<gene>
    <name evidence="2" type="ORF">PCOR1329_LOCUS20913</name>
</gene>
<feature type="compositionally biased region" description="Basic and acidic residues" evidence="1">
    <location>
        <begin position="1"/>
        <end position="13"/>
    </location>
</feature>
<organism evidence="2 3">
    <name type="scientific">Prorocentrum cordatum</name>
    <dbReference type="NCBI Taxonomy" id="2364126"/>
    <lineage>
        <taxon>Eukaryota</taxon>
        <taxon>Sar</taxon>
        <taxon>Alveolata</taxon>
        <taxon>Dinophyceae</taxon>
        <taxon>Prorocentrales</taxon>
        <taxon>Prorocentraceae</taxon>
        <taxon>Prorocentrum</taxon>
    </lineage>
</organism>
<feature type="non-terminal residue" evidence="2">
    <location>
        <position position="373"/>
    </location>
</feature>
<feature type="region of interest" description="Disordered" evidence="1">
    <location>
        <begin position="206"/>
        <end position="237"/>
    </location>
</feature>
<feature type="compositionally biased region" description="Basic and acidic residues" evidence="1">
    <location>
        <begin position="206"/>
        <end position="220"/>
    </location>
</feature>
<keyword evidence="3" id="KW-1185">Reference proteome</keyword>
<feature type="non-terminal residue" evidence="2">
    <location>
        <position position="1"/>
    </location>
</feature>
<comment type="caution">
    <text evidence="2">The sequence shown here is derived from an EMBL/GenBank/DDBJ whole genome shotgun (WGS) entry which is preliminary data.</text>
</comment>
<evidence type="ECO:0000313" key="3">
    <source>
        <dbReference type="Proteomes" id="UP001189429"/>
    </source>
</evidence>
<reference evidence="2" key="1">
    <citation type="submission" date="2023-10" db="EMBL/GenBank/DDBJ databases">
        <authorList>
            <person name="Chen Y."/>
            <person name="Shah S."/>
            <person name="Dougan E. K."/>
            <person name="Thang M."/>
            <person name="Chan C."/>
        </authorList>
    </citation>
    <scope>NUCLEOTIDE SEQUENCE [LARGE SCALE GENOMIC DNA]</scope>
</reference>
<name>A0ABN9RI47_9DINO</name>